<sequence>MVELIYCMRKPAGAVFCSTEKGIMNLSKKSGHSPIYVVSGGRGIAGNNLVQSILIQYPENDIPIIIVPHVDDEDMVFDTVMKAKTDGGLVAHTMVNPDLRKKVNEICEEFGVEVVDLMGKLADYLDETLQVEPLKHPGLYRELNHQYFDRIESIEFTLSQDDGMSPQRLRDAEIVLTGVSRAGKTPLSVYLAMYGWRVANVPLVPGVPPPDELFEIDPNRVFGLHIGASQLIAHRMKRLQSWNNHKSEAYIDQRAVREEIRKAIFIFDKGGFTVINVSNKPIESTANEILNIMSKRFKYRGRKLESPYHDQKNTSPNIAPHP</sequence>
<evidence type="ECO:0000313" key="6">
    <source>
        <dbReference type="Proteomes" id="UP001145087"/>
    </source>
</evidence>
<dbReference type="NCBIfam" id="NF003742">
    <property type="entry name" value="PRK05339.1"/>
    <property type="match status" value="1"/>
</dbReference>
<evidence type="ECO:0000256" key="1">
    <source>
        <dbReference type="ARBA" id="ARBA00022527"/>
    </source>
</evidence>
<evidence type="ECO:0000256" key="4">
    <source>
        <dbReference type="ARBA" id="ARBA00022777"/>
    </source>
</evidence>
<evidence type="ECO:0000256" key="3">
    <source>
        <dbReference type="ARBA" id="ARBA00022741"/>
    </source>
</evidence>
<keyword evidence="4 5" id="KW-0418">Kinase</keyword>
<dbReference type="RefSeq" id="WP_343334926.1">
    <property type="nucleotide sequence ID" value="NZ_JAPOHD010000060.1"/>
</dbReference>
<protein>
    <submittedName>
        <fullName evidence="5">Kinase/pyrophosphorylase</fullName>
    </submittedName>
</protein>
<accession>A0A9X3F8L6</accession>
<keyword evidence="1" id="KW-0723">Serine/threonine-protein kinase</keyword>
<organism evidence="5 6">
    <name type="scientific">Draconibacterium aestuarii</name>
    <dbReference type="NCBI Taxonomy" id="2998507"/>
    <lineage>
        <taxon>Bacteria</taxon>
        <taxon>Pseudomonadati</taxon>
        <taxon>Bacteroidota</taxon>
        <taxon>Bacteroidia</taxon>
        <taxon>Marinilabiliales</taxon>
        <taxon>Prolixibacteraceae</taxon>
        <taxon>Draconibacterium</taxon>
    </lineage>
</organism>
<evidence type="ECO:0000313" key="5">
    <source>
        <dbReference type="EMBL" id="MCY1722601.1"/>
    </source>
</evidence>
<reference evidence="5" key="1">
    <citation type="submission" date="2022-11" db="EMBL/GenBank/DDBJ databases">
        <title>Marilongibacter aestuarii gen. nov., sp. nov., isolated from tidal flat sediment.</title>
        <authorList>
            <person name="Jiayan W."/>
        </authorList>
    </citation>
    <scope>NUCLEOTIDE SEQUENCE</scope>
    <source>
        <strain evidence="5">Z1-6</strain>
    </source>
</reference>
<dbReference type="GO" id="GO:0005524">
    <property type="term" value="F:ATP binding"/>
    <property type="evidence" value="ECO:0007669"/>
    <property type="project" value="InterPro"/>
</dbReference>
<dbReference type="PANTHER" id="PTHR31756">
    <property type="entry name" value="PYRUVATE, PHOSPHATE DIKINASE REGULATORY PROTEIN 1, CHLOROPLASTIC"/>
    <property type="match status" value="1"/>
</dbReference>
<keyword evidence="6" id="KW-1185">Reference proteome</keyword>
<dbReference type="Proteomes" id="UP001145087">
    <property type="component" value="Unassembled WGS sequence"/>
</dbReference>
<comment type="caution">
    <text evidence="5">The sequence shown here is derived from an EMBL/GenBank/DDBJ whole genome shotgun (WGS) entry which is preliminary data.</text>
</comment>
<dbReference type="InterPro" id="IPR005177">
    <property type="entry name" value="Kinase-pyrophosphorylase"/>
</dbReference>
<dbReference type="Pfam" id="PF03618">
    <property type="entry name" value="Kinase-PPPase"/>
    <property type="match status" value="1"/>
</dbReference>
<dbReference type="EMBL" id="JAPOHD010000060">
    <property type="protein sequence ID" value="MCY1722601.1"/>
    <property type="molecule type" value="Genomic_DNA"/>
</dbReference>
<keyword evidence="2" id="KW-0808">Transferase</keyword>
<evidence type="ECO:0000256" key="2">
    <source>
        <dbReference type="ARBA" id="ARBA00022679"/>
    </source>
</evidence>
<proteinExistence type="predicted"/>
<dbReference type="PANTHER" id="PTHR31756:SF3">
    <property type="entry name" value="PYRUVATE, PHOSPHATE DIKINASE REGULATORY PROTEIN 1, CHLOROPLASTIC"/>
    <property type="match status" value="1"/>
</dbReference>
<keyword evidence="3" id="KW-0547">Nucleotide-binding</keyword>
<gene>
    <name evidence="5" type="ORF">OU798_19785</name>
</gene>
<name>A0A9X3F8L6_9BACT</name>
<dbReference type="AlphaFoldDB" id="A0A9X3F8L6"/>
<dbReference type="GO" id="GO:0004674">
    <property type="term" value="F:protein serine/threonine kinase activity"/>
    <property type="evidence" value="ECO:0007669"/>
    <property type="project" value="UniProtKB-KW"/>
</dbReference>